<sequence length="467" mass="52759">MKTTQTTQHILFFIFLTTSISCSKFVDVGIPTNKLTTDVTFSSDANATSAVVGIYSQFSSSTSLCAGGVTVYTGLAADELQYTFNSSDIKEFETNSIATTNPTVQTNFWQPAYQYIYQANACIEGISASHTLSPSVKNQLLGESKVIRSLLYFNLIQLFGDVPLVTGTDYHTSANLPRTATNQIYHLIIEDLTSAKQQLKEDYPSDNPVRPNLFTASALLARVYLYMGNWAAAEAEANAVIESKKYSLVTDLNKVFLMNSSEAIWQIMPYGNTINTLEGNNFVPFSPKGTPAYLITDRLWQAFETEDPRRDSWTSTRTLNGKTYSFPFKYKVPARPNNTISEYYTMFRLAEQYLIRSEARIRQGKISDGITDLNTIRSRARGTNSEILQNRPTNISHEQALAYLQHERRIELFAEWGHRWYDLKRNKLAIATLKPIKAQWNDTDTLFPIPRGEMILNPQLTQNNGYN</sequence>
<dbReference type="Proteomes" id="UP000503144">
    <property type="component" value="Chromosome"/>
</dbReference>
<keyword evidence="3" id="KW-0732">Signal</keyword>
<protein>
    <submittedName>
        <fullName evidence="8">RagB/SusD family nutrient uptake outer membrane protein</fullName>
    </submittedName>
</protein>
<keyword evidence="9" id="KW-1185">Reference proteome</keyword>
<dbReference type="Gene3D" id="1.25.40.390">
    <property type="match status" value="1"/>
</dbReference>
<gene>
    <name evidence="8" type="ORF">HF324_05360</name>
</gene>
<evidence type="ECO:0000256" key="3">
    <source>
        <dbReference type="ARBA" id="ARBA00022729"/>
    </source>
</evidence>
<accession>A0ABX6LB56</accession>
<evidence type="ECO:0000313" key="9">
    <source>
        <dbReference type="Proteomes" id="UP000503144"/>
    </source>
</evidence>
<dbReference type="InterPro" id="IPR011990">
    <property type="entry name" value="TPR-like_helical_dom_sf"/>
</dbReference>
<dbReference type="CDD" id="cd08977">
    <property type="entry name" value="SusD"/>
    <property type="match status" value="1"/>
</dbReference>
<comment type="similarity">
    <text evidence="2">Belongs to the SusD family.</text>
</comment>
<evidence type="ECO:0000256" key="4">
    <source>
        <dbReference type="ARBA" id="ARBA00023136"/>
    </source>
</evidence>
<evidence type="ECO:0000313" key="8">
    <source>
        <dbReference type="EMBL" id="QJB37308.1"/>
    </source>
</evidence>
<dbReference type="RefSeq" id="WP_168860093.1">
    <property type="nucleotide sequence ID" value="NZ_CP051204.2"/>
</dbReference>
<dbReference type="PROSITE" id="PS51257">
    <property type="entry name" value="PROKAR_LIPOPROTEIN"/>
    <property type="match status" value="1"/>
</dbReference>
<feature type="domain" description="RagB/SusD" evidence="6">
    <location>
        <begin position="309"/>
        <end position="466"/>
    </location>
</feature>
<organism evidence="8 9">
    <name type="scientific">Chitinophaga oryzae</name>
    <dbReference type="NCBI Taxonomy" id="2725414"/>
    <lineage>
        <taxon>Bacteria</taxon>
        <taxon>Pseudomonadati</taxon>
        <taxon>Bacteroidota</taxon>
        <taxon>Chitinophagia</taxon>
        <taxon>Chitinophagales</taxon>
        <taxon>Chitinophagaceae</taxon>
        <taxon>Chitinophaga</taxon>
    </lineage>
</organism>
<evidence type="ECO:0000256" key="5">
    <source>
        <dbReference type="ARBA" id="ARBA00023237"/>
    </source>
</evidence>
<keyword evidence="4" id="KW-0472">Membrane</keyword>
<dbReference type="Pfam" id="PF14322">
    <property type="entry name" value="SusD-like_3"/>
    <property type="match status" value="1"/>
</dbReference>
<keyword evidence="5" id="KW-0998">Cell outer membrane</keyword>
<evidence type="ECO:0000259" key="7">
    <source>
        <dbReference type="Pfam" id="PF14322"/>
    </source>
</evidence>
<evidence type="ECO:0000256" key="2">
    <source>
        <dbReference type="ARBA" id="ARBA00006275"/>
    </source>
</evidence>
<feature type="domain" description="SusD-like N-terminal" evidence="7">
    <location>
        <begin position="91"/>
        <end position="225"/>
    </location>
</feature>
<dbReference type="InterPro" id="IPR012944">
    <property type="entry name" value="SusD_RagB_dom"/>
</dbReference>
<name>A0ABX6LB56_9BACT</name>
<evidence type="ECO:0000256" key="1">
    <source>
        <dbReference type="ARBA" id="ARBA00004442"/>
    </source>
</evidence>
<dbReference type="EMBL" id="CP051204">
    <property type="protein sequence ID" value="QJB37308.1"/>
    <property type="molecule type" value="Genomic_DNA"/>
</dbReference>
<dbReference type="InterPro" id="IPR033985">
    <property type="entry name" value="SusD-like_N"/>
</dbReference>
<proteinExistence type="inferred from homology"/>
<dbReference type="Pfam" id="PF07980">
    <property type="entry name" value="SusD_RagB"/>
    <property type="match status" value="1"/>
</dbReference>
<reference evidence="8" key="1">
    <citation type="submission" date="2020-09" db="EMBL/GenBank/DDBJ databases">
        <authorList>
            <person name="Kittiwongwattana C."/>
        </authorList>
    </citation>
    <scope>NUCLEOTIDE SEQUENCE</scope>
    <source>
        <strain evidence="8">1303</strain>
    </source>
</reference>
<comment type="subcellular location">
    <subcellularLocation>
        <location evidence="1">Cell outer membrane</location>
    </subcellularLocation>
</comment>
<evidence type="ECO:0000259" key="6">
    <source>
        <dbReference type="Pfam" id="PF07980"/>
    </source>
</evidence>
<dbReference type="SUPFAM" id="SSF48452">
    <property type="entry name" value="TPR-like"/>
    <property type="match status" value="1"/>
</dbReference>